<dbReference type="Proteomes" id="UP001320899">
    <property type="component" value="Unassembled WGS sequence"/>
</dbReference>
<accession>A0ABT3AR69</accession>
<evidence type="ECO:0000259" key="2">
    <source>
        <dbReference type="PROSITE" id="PS51688"/>
    </source>
</evidence>
<dbReference type="InterPro" id="IPR030392">
    <property type="entry name" value="S74_ICA"/>
</dbReference>
<feature type="domain" description="Peptidase S74" evidence="2">
    <location>
        <begin position="312"/>
        <end position="407"/>
    </location>
</feature>
<proteinExistence type="predicted"/>
<reference evidence="3 4" key="1">
    <citation type="submission" date="2022-10" db="EMBL/GenBank/DDBJ databases">
        <title>Ruegeria sp. nov., isolated from ocean surface sediments.</title>
        <authorList>
            <person name="He W."/>
            <person name="Xue H.-P."/>
            <person name="Zhang D.-F."/>
        </authorList>
    </citation>
    <scope>NUCLEOTIDE SEQUENCE [LARGE SCALE GENOMIC DNA]</scope>
    <source>
        <strain evidence="3 4">XHP0148</strain>
    </source>
</reference>
<keyword evidence="1" id="KW-0732">Signal</keyword>
<keyword evidence="4" id="KW-1185">Reference proteome</keyword>
<evidence type="ECO:0000313" key="4">
    <source>
        <dbReference type="Proteomes" id="UP001320899"/>
    </source>
</evidence>
<evidence type="ECO:0000256" key="1">
    <source>
        <dbReference type="SAM" id="SignalP"/>
    </source>
</evidence>
<dbReference type="Pfam" id="PF13884">
    <property type="entry name" value="Peptidase_S74"/>
    <property type="match status" value="1"/>
</dbReference>
<feature type="signal peptide" evidence="1">
    <location>
        <begin position="1"/>
        <end position="26"/>
    </location>
</feature>
<evidence type="ECO:0000313" key="3">
    <source>
        <dbReference type="EMBL" id="MCV2891188.1"/>
    </source>
</evidence>
<dbReference type="RefSeq" id="WP_263830792.1">
    <property type="nucleotide sequence ID" value="NZ_JAOWLB010000030.1"/>
</dbReference>
<protein>
    <submittedName>
        <fullName evidence="3">Tail fiber domain-containing protein</fullName>
    </submittedName>
</protein>
<gene>
    <name evidence="3" type="ORF">OE747_22945</name>
</gene>
<sequence>MTCKRTFKTLAASTSALCLAATLVQADIVHLDDVIIDGSLCVGFDCVNGESFGFDTIRLKENNLRIKAQDTSSSASFPSNDWQLTFNDSSNGGANKFSIDDIDGGRTPFTIEAGAPSHSLYVDDGGRIGLGTSTPVVEAHIVDGDTPTLRLEQDGSSGFNAQTWDVAGNETNFFVRDATNGSLLPFKIRPSAPTNSLYVNTNGDIGLGTASPDAAMEIARTTGNAAALLELSNNGGSFITLENTTTGNSWFFTHENAAGGRFIIVRQDGTDNGMFLSADGTFQVGGNGSAGNGMVLASNGNLTIGGSLTQNSDKDSKMAITAVDQRDILGKVMTLPITSWTYKTEAETGVRHIGPMAQDFYAAFGTGADETGISTIDTSGVALAAIQALAEQNAALQERIDALEGKL</sequence>
<organism evidence="3 4">
    <name type="scientific">Ruegeria aquimaris</name>
    <dbReference type="NCBI Taxonomy" id="2984333"/>
    <lineage>
        <taxon>Bacteria</taxon>
        <taxon>Pseudomonadati</taxon>
        <taxon>Pseudomonadota</taxon>
        <taxon>Alphaproteobacteria</taxon>
        <taxon>Rhodobacterales</taxon>
        <taxon>Roseobacteraceae</taxon>
        <taxon>Ruegeria</taxon>
    </lineage>
</organism>
<dbReference type="EMBL" id="JAOWLB010000030">
    <property type="protein sequence ID" value="MCV2891188.1"/>
    <property type="molecule type" value="Genomic_DNA"/>
</dbReference>
<name>A0ABT3AR69_9RHOB</name>
<dbReference type="PROSITE" id="PS51688">
    <property type="entry name" value="ICA"/>
    <property type="match status" value="1"/>
</dbReference>
<feature type="chain" id="PRO_5046742426" evidence="1">
    <location>
        <begin position="27"/>
        <end position="407"/>
    </location>
</feature>
<comment type="caution">
    <text evidence="3">The sequence shown here is derived from an EMBL/GenBank/DDBJ whole genome shotgun (WGS) entry which is preliminary data.</text>
</comment>